<dbReference type="InterPro" id="IPR017802">
    <property type="entry name" value="VWFA-rel_acidobac-type"/>
</dbReference>
<dbReference type="EMBL" id="CP121196">
    <property type="protein sequence ID" value="XBH17945.1"/>
    <property type="molecule type" value="Genomic_DNA"/>
</dbReference>
<protein>
    <submittedName>
        <fullName evidence="1">VWA domain-containing protein</fullName>
    </submittedName>
</protein>
<dbReference type="AlphaFoldDB" id="A0AAU7DLJ0"/>
<evidence type="ECO:0000313" key="1">
    <source>
        <dbReference type="EMBL" id="XBH17945.1"/>
    </source>
</evidence>
<reference evidence="1" key="1">
    <citation type="submission" date="2023-03" db="EMBL/GenBank/DDBJ databases">
        <title>Edaphobacter sp.</title>
        <authorList>
            <person name="Huber K.J."/>
            <person name="Papendorf J."/>
            <person name="Pilke C."/>
            <person name="Bunk B."/>
            <person name="Sproeer C."/>
            <person name="Pester M."/>
        </authorList>
    </citation>
    <scope>NUCLEOTIDE SEQUENCE</scope>
    <source>
        <strain evidence="1">DSM 110680</strain>
    </source>
</reference>
<accession>A0AAU7DLJ0</accession>
<organism evidence="1">
    <name type="scientific">Telmatobacter sp. DSM 110680</name>
    <dbReference type="NCBI Taxonomy" id="3036704"/>
    <lineage>
        <taxon>Bacteria</taxon>
        <taxon>Pseudomonadati</taxon>
        <taxon>Acidobacteriota</taxon>
        <taxon>Terriglobia</taxon>
        <taxon>Terriglobales</taxon>
        <taxon>Acidobacteriaceae</taxon>
        <taxon>Telmatobacter</taxon>
    </lineage>
</organism>
<dbReference type="NCBIfam" id="TIGR03436">
    <property type="entry name" value="acidobact_VWFA"/>
    <property type="match status" value="1"/>
</dbReference>
<sequence length="368" mass="39313">MRSSEPAENSVVVVFAFLYLALFSLSCPAQDFGVPSSGPSPTICPASAADNVAITVEVTDKSGHPITGLEAADFKIFDNKQSQKILAFRSVDAAHPPPVPMQVQIVIDAVNADAALVAQERDGVTAFLKQNSGRLEFATSLSILENSGLTPIAGPSKDGTALLTALNAAPALLRVINRSAGIWGAVERTEQATTLLKEMVSPESRTPGRKLVLFLSPGWPMLFNYELDQRGWLFDEIVDISNGLRESCISLYTLTPSNFGSNLAPSPAGDNLSLHDNFLNGVTKIADAQYADLSLQVLSEHSGGQVFIGANDIKTEINSILRSAAESYTLVFERAPGGRVTEYHAIRVVIDKPAVKIHTTAGYYVNGP</sequence>
<name>A0AAU7DLJ0_9BACT</name>
<dbReference type="RefSeq" id="WP_348263171.1">
    <property type="nucleotide sequence ID" value="NZ_CP121196.1"/>
</dbReference>
<proteinExistence type="predicted"/>
<dbReference type="PROSITE" id="PS51257">
    <property type="entry name" value="PROKAR_LIPOPROTEIN"/>
    <property type="match status" value="1"/>
</dbReference>
<gene>
    <name evidence="1" type="ORF">P8935_01120</name>
</gene>